<evidence type="ECO:0000256" key="8">
    <source>
        <dbReference type="ARBA" id="ARBA00022801"/>
    </source>
</evidence>
<dbReference type="Pfam" id="PF01055">
    <property type="entry name" value="Glyco_hydro_31_2nd"/>
    <property type="match status" value="1"/>
</dbReference>
<evidence type="ECO:0000256" key="21">
    <source>
        <dbReference type="ARBA" id="ARBA00080367"/>
    </source>
</evidence>
<dbReference type="Gene3D" id="3.20.20.80">
    <property type="entry name" value="Glycosidases"/>
    <property type="match status" value="1"/>
</dbReference>
<evidence type="ECO:0000313" key="28">
    <source>
        <dbReference type="Proteomes" id="UP000322234"/>
    </source>
</evidence>
<evidence type="ECO:0000256" key="16">
    <source>
        <dbReference type="ARBA" id="ARBA00052396"/>
    </source>
</evidence>
<comment type="catalytic activity">
    <reaction evidence="15">
        <text>N(4)-(alpha-D-Glc-(1-&gt;3)-alpha-D-Man-(1-&gt;2)-alpha-D-Man-(1-&gt;2)-alpha-D-Man-(1-&gt;3)-[alpha-D-Man-(1-&gt;2)-alpha-D-Man-(1-&gt;3)-[alpha-D-Man-(1-&gt;2)-alpha-D-Man-(1-&gt;6)]-alpha-D-Man-(1-&gt;6)]-beta-D-Man-(1-&gt;4)-beta-D-GlcNAc-(1-&gt;4)-beta-D-GlcNAc)-L-asparaginyl-[protein] + H2O = N(4)-(alpha-D-Man-(1-&gt;2)-alpha-D-Man-(1-&gt;2)-alpha-D-Man-(1-&gt;3)-[alpha-D-Man-(1-&gt;2)-alpha-D-Man-(1-&gt;3)-[alpha-D-Man-(1-&gt;2)-alpha-D-Man-(1-&gt;6)]-alpha-D-Man-(1-&gt;6)]-beta-D-Man-(1-&gt;4)-beta-D-GlcNAc-(1-&gt;4)-beta-D-GlcNAc)-L-asparaginyl-[protein] (N-glucan mannose isomer 9A1,2,3B1,2,3) + beta-D-glucose</text>
        <dbReference type="Rhea" id="RHEA:56000"/>
        <dbReference type="Rhea" id="RHEA-COMP:14356"/>
        <dbReference type="Rhea" id="RHEA-COMP:14357"/>
        <dbReference type="ChEBI" id="CHEBI:15377"/>
        <dbReference type="ChEBI" id="CHEBI:15903"/>
        <dbReference type="ChEBI" id="CHEBI:59080"/>
        <dbReference type="ChEBI" id="CHEBI:139493"/>
        <dbReference type="EC" id="3.2.1.207"/>
    </reaction>
</comment>
<evidence type="ECO:0000256" key="2">
    <source>
        <dbReference type="ARBA" id="ARBA00004240"/>
    </source>
</evidence>
<dbReference type="FunFam" id="2.60.40.1180:FF:000023">
    <property type="entry name" value="neutral alpha-glucosidase AB isoform X2"/>
    <property type="match status" value="1"/>
</dbReference>
<evidence type="ECO:0000256" key="7">
    <source>
        <dbReference type="ARBA" id="ARBA00022729"/>
    </source>
</evidence>
<dbReference type="CDD" id="cd14752">
    <property type="entry name" value="GH31_N"/>
    <property type="match status" value="1"/>
</dbReference>
<dbReference type="PANTHER" id="PTHR22762:SF162">
    <property type="entry name" value="NEUTRAL ALPHA-GLUCOSIDASE AB"/>
    <property type="match status" value="1"/>
</dbReference>
<dbReference type="AlphaFoldDB" id="A0A6B0RRX8"/>
<keyword evidence="28" id="KW-1185">Reference proteome</keyword>
<dbReference type="FunFam" id="3.20.20.80:FF:000039">
    <property type="entry name" value="Glucosidase, alpha neutral C"/>
    <property type="match status" value="1"/>
</dbReference>
<feature type="region of interest" description="Disordered" evidence="23">
    <location>
        <begin position="221"/>
        <end position="259"/>
    </location>
</feature>
<evidence type="ECO:0000256" key="3">
    <source>
        <dbReference type="ARBA" id="ARBA00004555"/>
    </source>
</evidence>
<dbReference type="Pfam" id="PF13802">
    <property type="entry name" value="Gal_mutarotas_2"/>
    <property type="match status" value="1"/>
</dbReference>
<evidence type="ECO:0000259" key="24">
    <source>
        <dbReference type="Pfam" id="PF01055"/>
    </source>
</evidence>
<name>A0A6B0RRX8_9CETA</name>
<accession>A0A6B0RRX8</accession>
<protein>
    <recommendedName>
        <fullName evidence="20">Neutral alpha-glucosidase AB</fullName>
        <ecNumber evidence="19">3.2.1.207</ecNumber>
    </recommendedName>
    <alternativeName>
        <fullName evidence="21">Alpha-glucosidase 2</fullName>
    </alternativeName>
    <alternativeName>
        <fullName evidence="14">Glucosidase II subunit alpha</fullName>
    </alternativeName>
</protein>
<keyword evidence="10" id="KW-0333">Golgi apparatus</keyword>
<organism evidence="27 28">
    <name type="scientific">Bos mutus</name>
    <name type="common">wild yak</name>
    <dbReference type="NCBI Taxonomy" id="72004"/>
    <lineage>
        <taxon>Eukaryota</taxon>
        <taxon>Metazoa</taxon>
        <taxon>Chordata</taxon>
        <taxon>Craniata</taxon>
        <taxon>Vertebrata</taxon>
        <taxon>Euteleostomi</taxon>
        <taxon>Mammalia</taxon>
        <taxon>Eutheria</taxon>
        <taxon>Laurasiatheria</taxon>
        <taxon>Artiodactyla</taxon>
        <taxon>Ruminantia</taxon>
        <taxon>Pecora</taxon>
        <taxon>Bovidae</taxon>
        <taxon>Bovinae</taxon>
        <taxon>Bos</taxon>
    </lineage>
</organism>
<keyword evidence="12" id="KW-0325">Glycoprotein</keyword>
<evidence type="ECO:0000259" key="25">
    <source>
        <dbReference type="Pfam" id="PF13802"/>
    </source>
</evidence>
<evidence type="ECO:0000259" key="26">
    <source>
        <dbReference type="Pfam" id="PF21365"/>
    </source>
</evidence>
<dbReference type="GO" id="GO:0042470">
    <property type="term" value="C:melanosome"/>
    <property type="evidence" value="ECO:0007669"/>
    <property type="project" value="UniProtKB-SubCell"/>
</dbReference>
<dbReference type="SUPFAM" id="SSF74650">
    <property type="entry name" value="Galactose mutarotase-like"/>
    <property type="match status" value="1"/>
</dbReference>
<dbReference type="PROSITE" id="PS00129">
    <property type="entry name" value="GLYCOSYL_HYDROL_F31_1"/>
    <property type="match status" value="1"/>
</dbReference>
<dbReference type="Gene3D" id="2.60.40.1180">
    <property type="entry name" value="Golgi alpha-mannosidase II"/>
    <property type="match status" value="2"/>
</dbReference>
<dbReference type="InterPro" id="IPR048395">
    <property type="entry name" value="Glyco_hydro_31_C"/>
</dbReference>
<comment type="subcellular location">
    <subcellularLocation>
        <location evidence="2">Endoplasmic reticulum</location>
    </subcellularLocation>
    <subcellularLocation>
        <location evidence="3">Golgi apparatus</location>
    </subcellularLocation>
    <subcellularLocation>
        <location evidence="1">Melanosome</location>
    </subcellularLocation>
</comment>
<comment type="similarity">
    <text evidence="5 22">Belongs to the glycosyl hydrolase 31 family.</text>
</comment>
<keyword evidence="7" id="KW-0732">Signal</keyword>
<comment type="pathway">
    <text evidence="4">Glycan metabolism; N-glycan metabolism.</text>
</comment>
<comment type="caution">
    <text evidence="27">The sequence shown here is derived from an EMBL/GenBank/DDBJ whole genome shotgun (WGS) entry which is preliminary data.</text>
</comment>
<feature type="domain" description="Glycosyl hydrolase family 31 C-terminal" evidence="26">
    <location>
        <begin position="756"/>
        <end position="844"/>
    </location>
</feature>
<evidence type="ECO:0000313" key="27">
    <source>
        <dbReference type="EMBL" id="MXQ90734.1"/>
    </source>
</evidence>
<feature type="domain" description="Glycoside hydrolase family 31 N-terminal" evidence="25">
    <location>
        <begin position="101"/>
        <end position="358"/>
    </location>
</feature>
<evidence type="ECO:0000256" key="6">
    <source>
        <dbReference type="ARBA" id="ARBA00022553"/>
    </source>
</evidence>
<comment type="catalytic activity">
    <reaction evidence="16">
        <text>N(4)-(alpha-D-Glc-(1-&gt;3)-alpha-D-Glc-(1-&gt;3)-alpha-D-Man-(1-&gt;2)-alpha-D-Man-(1-&gt;2)-alpha-D-Man-(1-&gt;3)-[alpha-D-Man-(1-&gt;2)-alpha-D-Man-(1-&gt;3)-[alpha-D-Man-(1-&gt;2)-alpha-D-Man-(1-&gt;6)]-alpha-D-Man-(1-&gt;6)]-beta-D-Man-(1-&gt;4)-beta-D-GlcNAc-(1-&gt;4)-beta-D-GlcNAc)-L-asparaginyl-[protein] + H2O = N(4)-(alpha-D-Glc-(1-&gt;3)-alpha-D-Man-(1-&gt;2)-alpha-D-Man-(1-&gt;2)-alpha-D-Man-(1-&gt;3)-[alpha-D-Man-(1-&gt;2)-alpha-D-Man-(1-&gt;3)-[alpha-D-Man-(1-&gt;2)-alpha-D-Man-(1-&gt;6)]-alpha-D-Man-(1-&gt;6)]-beta-D-Man-(1-&gt;4)-beta-D-GlcNAc-(1-&gt;4)-beta-D-GlcNAc)-L-asparaginyl-[protein] + beta-D-glucose</text>
        <dbReference type="Rhea" id="RHEA:55996"/>
        <dbReference type="Rhea" id="RHEA-COMP:14355"/>
        <dbReference type="Rhea" id="RHEA-COMP:14357"/>
        <dbReference type="ChEBI" id="CHEBI:15377"/>
        <dbReference type="ChEBI" id="CHEBI:15903"/>
        <dbReference type="ChEBI" id="CHEBI:59080"/>
        <dbReference type="ChEBI" id="CHEBI:59082"/>
        <dbReference type="EC" id="3.2.1.207"/>
    </reaction>
</comment>
<feature type="compositionally biased region" description="Basic and acidic residues" evidence="23">
    <location>
        <begin position="241"/>
        <end position="259"/>
    </location>
</feature>
<evidence type="ECO:0000256" key="18">
    <source>
        <dbReference type="ARBA" id="ARBA00066172"/>
    </source>
</evidence>
<evidence type="ECO:0000256" key="23">
    <source>
        <dbReference type="SAM" id="MobiDB-lite"/>
    </source>
</evidence>
<dbReference type="GO" id="GO:0005975">
    <property type="term" value="P:carbohydrate metabolic process"/>
    <property type="evidence" value="ECO:0007669"/>
    <property type="project" value="InterPro"/>
</dbReference>
<evidence type="ECO:0000256" key="17">
    <source>
        <dbReference type="ARBA" id="ARBA00058913"/>
    </source>
</evidence>
<gene>
    <name evidence="27" type="ORF">E5288_WYG016182</name>
</gene>
<feature type="domain" description="Glycoside hydrolase family 31 TIM barrel" evidence="24">
    <location>
        <begin position="421"/>
        <end position="748"/>
    </location>
</feature>
<evidence type="ECO:0000256" key="20">
    <source>
        <dbReference type="ARBA" id="ARBA00069533"/>
    </source>
</evidence>
<dbReference type="PANTHER" id="PTHR22762">
    <property type="entry name" value="ALPHA-GLUCOSIDASE"/>
    <property type="match status" value="1"/>
</dbReference>
<dbReference type="FunFam" id="3.20.20.80:FF:000046">
    <property type="entry name" value="Glucosidase alpha, neutral C"/>
    <property type="match status" value="1"/>
</dbReference>
<keyword evidence="6" id="KW-0597">Phosphoprotein</keyword>
<dbReference type="EC" id="3.2.1.207" evidence="19"/>
<evidence type="ECO:0000256" key="14">
    <source>
        <dbReference type="ARBA" id="ARBA00042895"/>
    </source>
</evidence>
<dbReference type="GO" id="GO:0017177">
    <property type="term" value="C:glucosidase II complex"/>
    <property type="evidence" value="ECO:0007669"/>
    <property type="project" value="UniProtKB-ARBA"/>
</dbReference>
<dbReference type="InterPro" id="IPR013780">
    <property type="entry name" value="Glyco_hydro_b"/>
</dbReference>
<keyword evidence="8 22" id="KW-0378">Hydrolase</keyword>
<dbReference type="SUPFAM" id="SSF51445">
    <property type="entry name" value="(Trans)glycosidases"/>
    <property type="match status" value="1"/>
</dbReference>
<dbReference type="SUPFAM" id="SSF51011">
    <property type="entry name" value="Glycosyl hydrolase domain"/>
    <property type="match status" value="1"/>
</dbReference>
<keyword evidence="11" id="KW-1015">Disulfide bond</keyword>
<evidence type="ECO:0000256" key="10">
    <source>
        <dbReference type="ARBA" id="ARBA00023034"/>
    </source>
</evidence>
<sequence length="978" mass="110885">MAAIAAVEARRRRSWTALVLACLGVCLGITFAVDRSNFKTCEESSFCKYDISGRLEWKVGRQRSIRPGHSPYRALLDSLQLGPDALTVHLINEVTKVVLVLELQGLQKNMTRIRIDELEPRRPRYRVPDVLVADTPTAGLSVSGRDDNSVELTVAEGPYKIILTARPFRLDLLEDRSLLLSVNARGLLNLEHQRTPRVSFSDKVSLTLGSIWDRIKNVFSRQGSKEPAEGDGAQPEETPGDDDKANETQGKPEHDEPGAWEETFKTHSDSKPYGPMSVSLDFSLPGMEHVYGIPEHADNLRLKVTEGGEPYRLYNLDVFQYELYNRMALYGSVPVLLAHSPLRDLGIFWLNAAETWVDISSNTAGKTLFGKMLDYLQGSGETPQTDVRWMSESGIIDVFLMLGPSVFDVFRQYASLTGTQALPPLFSLGYHQSRWNYRDEADVLEVDQGFDDHNLPCDVIWLDIEHADGKRYFTWDPSRFPQPRNMLEHLASKRRKLVAIVDPHIKVDSGYRVHEELQNLGLYVKTRDGSDYEGWCWPGAAGYPDFTNPKMRAWWANMFHFDNYEGSAPNLYVWNDMNEPSVFNGPEVTMLKDAQHYGGWEHRDVHNIYGLYVHMATADGLVLRSGGIERPFVLSRAFFAGSQRFGAVWTGDNAAEWDHMKISIPMCLSLGLVGLSFCGADVGGFFKNPEPELLVRWYQMGAYQPFFRAHAHLDTGRREPWLLPSQYHEIIRDALGQRYSLLPFWYTLFYQSHREGIPVMRPLWVHYPKDVTTFSIDDQFLLGDALLVHPVSDSEARGVQVYLPGQGEVWYDVQSYQKYHGPQTLYLPVTLSSIPVFQRGGTIVPRWMRVRRSSDCMKDDPITLFVALSLQGTAQGELFLDDGHTFNYQTRHEFLLRRFSFSGNTLVSSSADPKGHFETPIWIERVVIIGAGKPATVVLQTKGSPESRLSFQHDPETSVLILRKPGVNVASDWTIHLR</sequence>
<dbReference type="GO" id="GO:0106407">
    <property type="term" value="F:Glc2Man9GlcNAc2 oligosaccharide glucosidase activity"/>
    <property type="evidence" value="ECO:0007669"/>
    <property type="project" value="UniProtKB-EC"/>
</dbReference>
<dbReference type="InterPro" id="IPR025887">
    <property type="entry name" value="Glyco_hydro_31_N_dom"/>
</dbReference>
<dbReference type="Gene3D" id="2.60.40.1760">
    <property type="entry name" value="glycosyl hydrolase (family 31)"/>
    <property type="match status" value="1"/>
</dbReference>
<dbReference type="GO" id="GO:0005794">
    <property type="term" value="C:Golgi apparatus"/>
    <property type="evidence" value="ECO:0007669"/>
    <property type="project" value="UniProtKB-SubCell"/>
</dbReference>
<dbReference type="FunFam" id="2.60.40.1760:FF:000002">
    <property type="entry name" value="neutral alpha-glucosidase AB isoform X1"/>
    <property type="match status" value="1"/>
</dbReference>
<dbReference type="InterPro" id="IPR017853">
    <property type="entry name" value="GH"/>
</dbReference>
<keyword evidence="13 22" id="KW-0326">Glycosidase</keyword>
<comment type="subunit">
    <text evidence="18">Heterodimer of a catalytic alpha subunit (GANAB) and a beta subunit (PRKCSH). Binds glycosylated PTPRC.</text>
</comment>
<dbReference type="PROSITE" id="PS00707">
    <property type="entry name" value="GLYCOSYL_HYDROL_F31_2"/>
    <property type="match status" value="1"/>
</dbReference>
<dbReference type="InterPro" id="IPR011013">
    <property type="entry name" value="Gal_mutarotase_sf_dom"/>
</dbReference>
<dbReference type="InterPro" id="IPR030458">
    <property type="entry name" value="Glyco_hydro_31_AS"/>
</dbReference>
<evidence type="ECO:0000256" key="19">
    <source>
        <dbReference type="ARBA" id="ARBA00067008"/>
    </source>
</evidence>
<proteinExistence type="inferred from homology"/>
<dbReference type="GO" id="GO:0033919">
    <property type="term" value="F:glucan 1,3-alpha-glucosidase activity"/>
    <property type="evidence" value="ECO:0007669"/>
    <property type="project" value="TreeGrafter"/>
</dbReference>
<dbReference type="FunFam" id="2.60.40.1180:FF:000004">
    <property type="entry name" value="neutral alpha-glucosidase AB isoform X1"/>
    <property type="match status" value="1"/>
</dbReference>
<dbReference type="GO" id="GO:0006491">
    <property type="term" value="P:N-glycan processing"/>
    <property type="evidence" value="ECO:0007669"/>
    <property type="project" value="TreeGrafter"/>
</dbReference>
<dbReference type="GO" id="GO:0030246">
    <property type="term" value="F:carbohydrate binding"/>
    <property type="evidence" value="ECO:0007669"/>
    <property type="project" value="InterPro"/>
</dbReference>
<keyword evidence="9" id="KW-0256">Endoplasmic reticulum</keyword>
<evidence type="ECO:0000256" key="13">
    <source>
        <dbReference type="ARBA" id="ARBA00023295"/>
    </source>
</evidence>
<comment type="function">
    <text evidence="17">Catalytic subunit of glucosidase II that cleaves sequentially the 2 innermost alpha-1,3-linked glucose residues from the Glc(2)Man(9)GlcNAc(2) oligosaccharide precursor of immature glycoproteins. Required for PKD1/Polycystin-1 and PKD2/Polycystin-2 maturation and localization to the cell surface and cilia.</text>
</comment>
<reference evidence="27" key="1">
    <citation type="submission" date="2019-10" db="EMBL/GenBank/DDBJ databases">
        <title>The sequence and de novo assembly of the wild yak genome.</title>
        <authorList>
            <person name="Liu Y."/>
        </authorList>
    </citation>
    <scope>NUCLEOTIDE SEQUENCE [LARGE SCALE GENOMIC DNA]</scope>
    <source>
        <strain evidence="27">WY2019</strain>
    </source>
</reference>
<dbReference type="Proteomes" id="UP000322234">
    <property type="component" value="Unassembled WGS sequence"/>
</dbReference>
<evidence type="ECO:0000256" key="11">
    <source>
        <dbReference type="ARBA" id="ARBA00023157"/>
    </source>
</evidence>
<dbReference type="CDD" id="cd06603">
    <property type="entry name" value="GH31_GANC_GANAB_alpha"/>
    <property type="match status" value="1"/>
</dbReference>
<evidence type="ECO:0000256" key="12">
    <source>
        <dbReference type="ARBA" id="ARBA00023180"/>
    </source>
</evidence>
<dbReference type="Pfam" id="PF21365">
    <property type="entry name" value="Glyco_hydro_31_3rd"/>
    <property type="match status" value="1"/>
</dbReference>
<evidence type="ECO:0000256" key="15">
    <source>
        <dbReference type="ARBA" id="ARBA00050632"/>
    </source>
</evidence>
<evidence type="ECO:0000256" key="4">
    <source>
        <dbReference type="ARBA" id="ARBA00004833"/>
    </source>
</evidence>
<evidence type="ECO:0000256" key="9">
    <source>
        <dbReference type="ARBA" id="ARBA00022824"/>
    </source>
</evidence>
<evidence type="ECO:0000256" key="1">
    <source>
        <dbReference type="ARBA" id="ARBA00004223"/>
    </source>
</evidence>
<dbReference type="InterPro" id="IPR000322">
    <property type="entry name" value="Glyco_hydro_31_TIM"/>
</dbReference>
<evidence type="ECO:0000256" key="5">
    <source>
        <dbReference type="ARBA" id="ARBA00007806"/>
    </source>
</evidence>
<evidence type="ECO:0000256" key="22">
    <source>
        <dbReference type="RuleBase" id="RU361185"/>
    </source>
</evidence>
<dbReference type="EMBL" id="VBQZ03000064">
    <property type="protein sequence ID" value="MXQ90734.1"/>
    <property type="molecule type" value="Genomic_DNA"/>
</dbReference>
<dbReference type="InterPro" id="IPR030459">
    <property type="entry name" value="Glyco_hydro_31_CS"/>
</dbReference>